<protein>
    <submittedName>
        <fullName evidence="1">Uncharacterized protein</fullName>
    </submittedName>
</protein>
<keyword evidence="2" id="KW-1185">Reference proteome</keyword>
<evidence type="ECO:0000313" key="2">
    <source>
        <dbReference type="Proteomes" id="UP000772434"/>
    </source>
</evidence>
<proteinExistence type="predicted"/>
<organism evidence="1 2">
    <name type="scientific">Rhodocollybia butyracea</name>
    <dbReference type="NCBI Taxonomy" id="206335"/>
    <lineage>
        <taxon>Eukaryota</taxon>
        <taxon>Fungi</taxon>
        <taxon>Dikarya</taxon>
        <taxon>Basidiomycota</taxon>
        <taxon>Agaricomycotina</taxon>
        <taxon>Agaricomycetes</taxon>
        <taxon>Agaricomycetidae</taxon>
        <taxon>Agaricales</taxon>
        <taxon>Marasmiineae</taxon>
        <taxon>Omphalotaceae</taxon>
        <taxon>Rhodocollybia</taxon>
    </lineage>
</organism>
<name>A0A9P5UF97_9AGAR</name>
<accession>A0A9P5UF97</accession>
<reference evidence="1" key="1">
    <citation type="submission" date="2020-11" db="EMBL/GenBank/DDBJ databases">
        <authorList>
            <consortium name="DOE Joint Genome Institute"/>
            <person name="Ahrendt S."/>
            <person name="Riley R."/>
            <person name="Andreopoulos W."/>
            <person name="Labutti K."/>
            <person name="Pangilinan J."/>
            <person name="Ruiz-Duenas F.J."/>
            <person name="Barrasa J.M."/>
            <person name="Sanchez-Garcia M."/>
            <person name="Camarero S."/>
            <person name="Miyauchi S."/>
            <person name="Serrano A."/>
            <person name="Linde D."/>
            <person name="Babiker R."/>
            <person name="Drula E."/>
            <person name="Ayuso-Fernandez I."/>
            <person name="Pacheco R."/>
            <person name="Padilla G."/>
            <person name="Ferreira P."/>
            <person name="Barriuso J."/>
            <person name="Kellner H."/>
            <person name="Castanera R."/>
            <person name="Alfaro M."/>
            <person name="Ramirez L."/>
            <person name="Pisabarro A.G."/>
            <person name="Kuo A."/>
            <person name="Tritt A."/>
            <person name="Lipzen A."/>
            <person name="He G."/>
            <person name="Yan M."/>
            <person name="Ng V."/>
            <person name="Cullen D."/>
            <person name="Martin F."/>
            <person name="Rosso M.-N."/>
            <person name="Henrissat B."/>
            <person name="Hibbett D."/>
            <person name="Martinez A.T."/>
            <person name="Grigoriev I.V."/>
        </authorList>
    </citation>
    <scope>NUCLEOTIDE SEQUENCE</scope>
    <source>
        <strain evidence="1">AH 40177</strain>
    </source>
</reference>
<comment type="caution">
    <text evidence="1">The sequence shown here is derived from an EMBL/GenBank/DDBJ whole genome shotgun (WGS) entry which is preliminary data.</text>
</comment>
<dbReference type="SUPFAM" id="SSF52047">
    <property type="entry name" value="RNI-like"/>
    <property type="match status" value="1"/>
</dbReference>
<dbReference type="Gene3D" id="3.80.10.10">
    <property type="entry name" value="Ribonuclease Inhibitor"/>
    <property type="match status" value="1"/>
</dbReference>
<gene>
    <name evidence="1" type="ORF">BDP27DRAFT_1414182</name>
</gene>
<evidence type="ECO:0000313" key="1">
    <source>
        <dbReference type="EMBL" id="KAF9077059.1"/>
    </source>
</evidence>
<dbReference type="AlphaFoldDB" id="A0A9P5UF97"/>
<dbReference type="OrthoDB" id="3365698at2759"/>
<dbReference type="InterPro" id="IPR032675">
    <property type="entry name" value="LRR_dom_sf"/>
</dbReference>
<dbReference type="Proteomes" id="UP000772434">
    <property type="component" value="Unassembled WGS sequence"/>
</dbReference>
<sequence>MSEDAEDPIIFSAACPNLRYLTLSGIPLTLTFPRPTIINLKLKDMPGRALLSVIRQCPSVIRMTITESPSDFDSDLPTICHSNIQRLTLEFVKINFLTHLQRDRMHAFVRSLTVSPLTHLTLWAPNDALWKYHAGSLCTMLNQSQCILTHLTIHVIPLKSNDLIHLFRCVPLLTDLRVEQDGWYASDEAASLALRILVSPDPLHDGWQDNFAVEIAKIKQKRTKEFGVLDAIISLNNKIEVSEGEFLLPRLKYLALDFTIRPCGEMLLALVYSRWRPSISDKSCDNPSTDGIPESPDSQLACLKSLEIQYRYESDTEYSKNWREDLEQFQKDGMNIELIVW</sequence>
<dbReference type="EMBL" id="JADNRY010000005">
    <property type="protein sequence ID" value="KAF9077059.1"/>
    <property type="molecule type" value="Genomic_DNA"/>
</dbReference>